<comment type="caution">
    <text evidence="2">The sequence shown here is derived from an EMBL/GenBank/DDBJ whole genome shotgun (WGS) entry which is preliminary data.</text>
</comment>
<keyword evidence="1" id="KW-0812">Transmembrane</keyword>
<dbReference type="RefSeq" id="WP_235065930.1">
    <property type="nucleotide sequence ID" value="NZ_CP049802.1"/>
</dbReference>
<reference evidence="2 3" key="1">
    <citation type="submission" date="2020-03" db="EMBL/GenBank/DDBJ databases">
        <title>Comparative genetics of Staphylococcus warneri persistents from caprine mastitis.</title>
        <authorList>
            <person name="Franca C.A."/>
            <person name="Rosa D.S."/>
            <person name="Silva A."/>
            <person name="Rodrigues D.L.N."/>
            <person name="Santos R.G."/>
            <person name="Castillo R.E.H."/>
            <person name="Moreira M.A.S."/>
            <person name="Lima M.C."/>
            <person name="Gouveia G.V."/>
            <person name="Gouveia J.J.S."/>
            <person name="Souza R.F.S."/>
            <person name="Bertram B."/>
            <person name="Azevedo V."/>
            <person name="Costa M."/>
        </authorList>
    </citation>
    <scope>NUCLEOTIDE SEQUENCE [LARGE SCALE GENOMIC DNA]</scope>
    <source>
        <strain evidence="2 3">Cap 9.2</strain>
    </source>
</reference>
<evidence type="ECO:0000313" key="2">
    <source>
        <dbReference type="EMBL" id="MCG6225253.1"/>
    </source>
</evidence>
<keyword evidence="3" id="KW-1185">Reference proteome</keyword>
<gene>
    <name evidence="2" type="ORF">G8J23_04395</name>
</gene>
<dbReference type="Proteomes" id="UP000814367">
    <property type="component" value="Unassembled WGS sequence"/>
</dbReference>
<feature type="transmembrane region" description="Helical" evidence="1">
    <location>
        <begin position="7"/>
        <end position="37"/>
    </location>
</feature>
<evidence type="ECO:0000313" key="3">
    <source>
        <dbReference type="Proteomes" id="UP000814367"/>
    </source>
</evidence>
<keyword evidence="1" id="KW-1133">Transmembrane helix</keyword>
<accession>A0ABS9NER5</accession>
<keyword evidence="1" id="KW-0472">Membrane</keyword>
<evidence type="ECO:0008006" key="4">
    <source>
        <dbReference type="Google" id="ProtNLM"/>
    </source>
</evidence>
<evidence type="ECO:0000256" key="1">
    <source>
        <dbReference type="SAM" id="Phobius"/>
    </source>
</evidence>
<name>A0ABS9NER5_STAWA</name>
<organism evidence="2 3">
    <name type="scientific">Staphylococcus warneri</name>
    <dbReference type="NCBI Taxonomy" id="1292"/>
    <lineage>
        <taxon>Bacteria</taxon>
        <taxon>Bacillati</taxon>
        <taxon>Bacillota</taxon>
        <taxon>Bacilli</taxon>
        <taxon>Bacillales</taxon>
        <taxon>Staphylococcaceae</taxon>
        <taxon>Staphylococcus</taxon>
    </lineage>
</organism>
<proteinExistence type="predicted"/>
<dbReference type="EMBL" id="JAANHJ010000001">
    <property type="protein sequence ID" value="MCG6225253.1"/>
    <property type="molecule type" value="Genomic_DNA"/>
</dbReference>
<protein>
    <recommendedName>
        <fullName evidence="4">Pathogenicity island protein</fullName>
    </recommendedName>
</protein>
<sequence length="45" mass="5029">MKNQIFYVTLVSLITLSVVYAIGIYLAFAIFIIGMAYGLNLLEVE</sequence>